<evidence type="ECO:0000313" key="3">
    <source>
        <dbReference type="EMBL" id="GIH21014.1"/>
    </source>
</evidence>
<dbReference type="AlphaFoldDB" id="A0A8J3R392"/>
<reference evidence="3" key="1">
    <citation type="submission" date="2021-01" db="EMBL/GenBank/DDBJ databases">
        <title>Whole genome shotgun sequence of Rugosimonospora africana NBRC 104875.</title>
        <authorList>
            <person name="Komaki H."/>
            <person name="Tamura T."/>
        </authorList>
    </citation>
    <scope>NUCLEOTIDE SEQUENCE</scope>
    <source>
        <strain evidence="3">NBRC 104875</strain>
    </source>
</reference>
<feature type="domain" description="PucR C-terminal helix-turn-helix" evidence="1">
    <location>
        <begin position="318"/>
        <end position="366"/>
    </location>
</feature>
<dbReference type="Pfam" id="PF14361">
    <property type="entry name" value="RsbRD_N"/>
    <property type="match status" value="1"/>
</dbReference>
<dbReference type="Gene3D" id="1.10.10.2840">
    <property type="entry name" value="PucR C-terminal helix-turn-helix domain"/>
    <property type="match status" value="1"/>
</dbReference>
<evidence type="ECO:0000259" key="2">
    <source>
        <dbReference type="Pfam" id="PF14361"/>
    </source>
</evidence>
<dbReference type="InterPro" id="IPR042070">
    <property type="entry name" value="PucR_C-HTH_sf"/>
</dbReference>
<evidence type="ECO:0000259" key="1">
    <source>
        <dbReference type="Pfam" id="PF13556"/>
    </source>
</evidence>
<comment type="caution">
    <text evidence="3">The sequence shown here is derived from an EMBL/GenBank/DDBJ whole genome shotgun (WGS) entry which is preliminary data.</text>
</comment>
<organism evidence="3 4">
    <name type="scientific">Rugosimonospora africana</name>
    <dbReference type="NCBI Taxonomy" id="556532"/>
    <lineage>
        <taxon>Bacteria</taxon>
        <taxon>Bacillati</taxon>
        <taxon>Actinomycetota</taxon>
        <taxon>Actinomycetes</taxon>
        <taxon>Micromonosporales</taxon>
        <taxon>Micromonosporaceae</taxon>
        <taxon>Rugosimonospora</taxon>
    </lineage>
</organism>
<dbReference type="PANTHER" id="PTHR33744:SF15">
    <property type="entry name" value="CARBOHYDRATE DIACID REGULATOR"/>
    <property type="match status" value="1"/>
</dbReference>
<dbReference type="InterPro" id="IPR025736">
    <property type="entry name" value="PucR_C-HTH_dom"/>
</dbReference>
<dbReference type="EMBL" id="BONZ01000113">
    <property type="protein sequence ID" value="GIH21014.1"/>
    <property type="molecule type" value="Genomic_DNA"/>
</dbReference>
<dbReference type="InterPro" id="IPR051448">
    <property type="entry name" value="CdaR-like_regulators"/>
</dbReference>
<dbReference type="InterPro" id="IPR025751">
    <property type="entry name" value="RsbRD_N_dom"/>
</dbReference>
<feature type="domain" description="RsbT co-antagonist protein RsbRD N-terminal" evidence="2">
    <location>
        <begin position="14"/>
        <end position="139"/>
    </location>
</feature>
<evidence type="ECO:0000313" key="4">
    <source>
        <dbReference type="Proteomes" id="UP000642748"/>
    </source>
</evidence>
<accession>A0A8J3R392</accession>
<dbReference type="RefSeq" id="WP_203924424.1">
    <property type="nucleotide sequence ID" value="NZ_BONZ01000113.1"/>
</dbReference>
<sequence>MGALFGVLRAQIEANAQQAVEIFTSEVPEYEASRRDVIDRDDMVDFAVFIRRRTLDLAANGRPLEENDLSTFAEAGRIRAEAALTLASQQRVVDLHTGRLLHEIRAASGPNTIGDLLRLVGWLGAQGVRARAAYLNGYLDGADPPNAVAGRMELLAQALIADEPVEWLPVDGLGVPMSDRYAVSVLRIPSPVPASQRHGVSHALADRRLVTAWLAPDELVILTPLDGASEDVPLEQVRSTVVAIGRACQVGSVDGVIGHLAESLSLARGLSRVAPLEDKPARRYAVADLFAELSVAGTPQIDTWLGGFAQRLAAGPSLVETLYAYYCHDMGRLATASALIIHPRTLDYRLQRVRDITGLDPASTAGVRILSVVVARIRARELF</sequence>
<gene>
    <name evidence="3" type="ORF">Raf01_91860</name>
</gene>
<name>A0A8J3R392_9ACTN</name>
<dbReference type="Proteomes" id="UP000642748">
    <property type="component" value="Unassembled WGS sequence"/>
</dbReference>
<proteinExistence type="predicted"/>
<dbReference type="PANTHER" id="PTHR33744">
    <property type="entry name" value="CARBOHYDRATE DIACID REGULATOR"/>
    <property type="match status" value="1"/>
</dbReference>
<keyword evidence="4" id="KW-1185">Reference proteome</keyword>
<protein>
    <submittedName>
        <fullName evidence="3">Putative transcriptional regulator</fullName>
    </submittedName>
</protein>
<dbReference type="Pfam" id="PF13556">
    <property type="entry name" value="HTH_30"/>
    <property type="match status" value="1"/>
</dbReference>